<evidence type="ECO:0000256" key="1">
    <source>
        <dbReference type="SAM" id="Phobius"/>
    </source>
</evidence>
<gene>
    <name evidence="2" type="ORF">BO87DRAFT_167956</name>
</gene>
<accession>A0A318Z3Z9</accession>
<evidence type="ECO:0000313" key="3">
    <source>
        <dbReference type="Proteomes" id="UP000247647"/>
    </source>
</evidence>
<organism evidence="2 3">
    <name type="scientific">Aspergillus neoniger (strain CBS 115656)</name>
    <dbReference type="NCBI Taxonomy" id="1448310"/>
    <lineage>
        <taxon>Eukaryota</taxon>
        <taxon>Fungi</taxon>
        <taxon>Dikarya</taxon>
        <taxon>Ascomycota</taxon>
        <taxon>Pezizomycotina</taxon>
        <taxon>Eurotiomycetes</taxon>
        <taxon>Eurotiomycetidae</taxon>
        <taxon>Eurotiales</taxon>
        <taxon>Aspergillaceae</taxon>
        <taxon>Aspergillus</taxon>
        <taxon>Aspergillus subgen. Circumdati</taxon>
    </lineage>
</organism>
<sequence length="66" mass="7639">MVGPRDELNWLSCTFVWCVSGLFKVIFCSFLFPPPLSPPSSTIVQHMIVYCLSTYRQGRKTKKIKR</sequence>
<feature type="transmembrane region" description="Helical" evidence="1">
    <location>
        <begin position="12"/>
        <end position="32"/>
    </location>
</feature>
<keyword evidence="1" id="KW-0812">Transmembrane</keyword>
<keyword evidence="1" id="KW-1133">Transmembrane helix</keyword>
<dbReference type="GeneID" id="37120766"/>
<keyword evidence="3" id="KW-1185">Reference proteome</keyword>
<reference evidence="2" key="1">
    <citation type="submission" date="2016-12" db="EMBL/GenBank/DDBJ databases">
        <title>The genomes of Aspergillus section Nigri reveals drivers in fungal speciation.</title>
        <authorList>
            <consortium name="DOE Joint Genome Institute"/>
            <person name="Vesth T.C."/>
            <person name="Nybo J."/>
            <person name="Theobald S."/>
            <person name="Brandl J."/>
            <person name="Frisvad J.C."/>
            <person name="Nielsen K.F."/>
            <person name="Lyhne E.K."/>
            <person name="Kogle M.E."/>
            <person name="Kuo A."/>
            <person name="Riley R."/>
            <person name="Clum A."/>
            <person name="Nolan M."/>
            <person name="Lipzen A."/>
            <person name="Salamov A."/>
            <person name="Henrissat B."/>
            <person name="Wiebenga A."/>
            <person name="De Vries R.P."/>
            <person name="Grigoriev I.V."/>
            <person name="Mortensen U.H."/>
            <person name="Andersen M.R."/>
            <person name="Baker S.E."/>
        </authorList>
    </citation>
    <scope>NUCLEOTIDE SEQUENCE [LARGE SCALE GENOMIC DNA]</scope>
    <source>
        <strain evidence="2">CBS 115656</strain>
    </source>
</reference>
<proteinExistence type="predicted"/>
<name>A0A318Z3Z9_ASPNB</name>
<dbReference type="AlphaFoldDB" id="A0A318Z3Z9"/>
<dbReference type="EMBL" id="KZ821448">
    <property type="protein sequence ID" value="PYH38440.1"/>
    <property type="molecule type" value="Genomic_DNA"/>
</dbReference>
<dbReference type="Proteomes" id="UP000247647">
    <property type="component" value="Unassembled WGS sequence"/>
</dbReference>
<protein>
    <submittedName>
        <fullName evidence="2">Uncharacterized protein</fullName>
    </submittedName>
</protein>
<dbReference type="RefSeq" id="XP_025483918.1">
    <property type="nucleotide sequence ID" value="XM_025618310.1"/>
</dbReference>
<evidence type="ECO:0000313" key="2">
    <source>
        <dbReference type="EMBL" id="PYH38440.1"/>
    </source>
</evidence>
<keyword evidence="1" id="KW-0472">Membrane</keyword>